<dbReference type="GO" id="GO:0009253">
    <property type="term" value="P:peptidoglycan catabolic process"/>
    <property type="evidence" value="ECO:0007669"/>
    <property type="project" value="InterPro"/>
</dbReference>
<dbReference type="EMBL" id="CP002691">
    <property type="protein sequence ID" value="AEE50022.1"/>
    <property type="molecule type" value="Genomic_DNA"/>
</dbReference>
<reference key="2">
    <citation type="submission" date="2011-04" db="EMBL/GenBank/DDBJ databases">
        <title>Complete sequence of chromosome of Haliscomenobacter hydrossis DSM 1100.</title>
        <authorList>
            <consortium name="US DOE Joint Genome Institute (JGI-PGF)"/>
            <person name="Lucas S."/>
            <person name="Han J."/>
            <person name="Lapidus A."/>
            <person name="Bruce D."/>
            <person name="Goodwin L."/>
            <person name="Pitluck S."/>
            <person name="Peters L."/>
            <person name="Kyrpides N."/>
            <person name="Mavromatis K."/>
            <person name="Ivanova N."/>
            <person name="Ovchinnikova G."/>
            <person name="Pagani I."/>
            <person name="Daligault H."/>
            <person name="Detter J.C."/>
            <person name="Han C."/>
            <person name="Land M."/>
            <person name="Hauser L."/>
            <person name="Markowitz V."/>
            <person name="Cheng J.-F."/>
            <person name="Hugenholtz P."/>
            <person name="Woyke T."/>
            <person name="Wu D."/>
            <person name="Verbarg S."/>
            <person name="Frueling A."/>
            <person name="Brambilla E."/>
            <person name="Klenk H.-P."/>
            <person name="Eisen J.A."/>
        </authorList>
    </citation>
    <scope>NUCLEOTIDE SEQUENCE</scope>
    <source>
        <strain>DSM 1100</strain>
    </source>
</reference>
<dbReference type="STRING" id="760192.Halhy_2137"/>
<dbReference type="Pfam" id="PF18962">
    <property type="entry name" value="Por_Secre_tail"/>
    <property type="match status" value="1"/>
</dbReference>
<dbReference type="CDD" id="cd06583">
    <property type="entry name" value="PGRP"/>
    <property type="match status" value="1"/>
</dbReference>
<proteinExistence type="inferred from homology"/>
<evidence type="ECO:0000256" key="2">
    <source>
        <dbReference type="SAM" id="SignalP"/>
    </source>
</evidence>
<dbReference type="eggNOG" id="COG1572">
    <property type="taxonomic scope" value="Bacteria"/>
</dbReference>
<evidence type="ECO:0000313" key="6">
    <source>
        <dbReference type="Proteomes" id="UP000008461"/>
    </source>
</evidence>
<dbReference type="Pfam" id="PF01510">
    <property type="entry name" value="Amidase_2"/>
    <property type="match status" value="1"/>
</dbReference>
<evidence type="ECO:0000256" key="1">
    <source>
        <dbReference type="ARBA" id="ARBA00007553"/>
    </source>
</evidence>
<gene>
    <name evidence="5" type="ordered locus">Halhy_2137</name>
</gene>
<evidence type="ECO:0000259" key="4">
    <source>
        <dbReference type="SMART" id="SM00701"/>
    </source>
</evidence>
<feature type="chain" id="PRO_5003316987" evidence="2">
    <location>
        <begin position="22"/>
        <end position="461"/>
    </location>
</feature>
<dbReference type="Gene3D" id="3.40.80.10">
    <property type="entry name" value="Peptidoglycan recognition protein-like"/>
    <property type="match status" value="1"/>
</dbReference>
<dbReference type="HOGENOM" id="CLU_592847_0_0_10"/>
<sequence>MKKNTILSLCLFGLLPVLSFAQNESTPNRKKIAITPEQIQSSSNTSALEKTNRTVLIVKPIKIRFDDKVENFFTLALNWPKSAAGSNNLEFEYREKKRGKWSAWQKLPLDLHGEDESSVEATEMRQLDAKVRSIQIKMIHSSGNSLPAGVNINLFNPVLPQNQDGAMLQKDPASLGPLKPELRSCPCPLPGMVSRTTWGAPRPCASPGYATVTHLVVHHSAGVNTATNWAQVVLSIWDFHVNTREYCDVAYNYLIDPNGVLYEGRSGGNNVVGAHFCATNTGTMGVCLLGNFEEVQPTDAMLNKLADLLAWKSCNSNIDPLLKSVHARSNLDLNHVCGHRDGCSTLCPGENVYSKLAAVRTKVVSNIQACSFTVGTDDLNKQGYTLNIIPNPAQQTFRLELSNGGRIMQLELYNLMGQRVNGIQFDALNMQVQCGNVPRGTYVLRVVDEERKVSAKQIILQ</sequence>
<name>F4KRR8_HALH1</name>
<feature type="signal peptide" evidence="2">
    <location>
        <begin position="1"/>
        <end position="21"/>
    </location>
</feature>
<reference evidence="5 6" key="1">
    <citation type="journal article" date="2011" name="Stand. Genomic Sci.">
        <title>Complete genome sequence of Haliscomenobacter hydrossis type strain (O).</title>
        <authorList>
            <consortium name="US DOE Joint Genome Institute (JGI-PGF)"/>
            <person name="Daligault H."/>
            <person name="Lapidus A."/>
            <person name="Zeytun A."/>
            <person name="Nolan M."/>
            <person name="Lucas S."/>
            <person name="Del Rio T.G."/>
            <person name="Tice H."/>
            <person name="Cheng J.F."/>
            <person name="Tapia R."/>
            <person name="Han C."/>
            <person name="Goodwin L."/>
            <person name="Pitluck S."/>
            <person name="Liolios K."/>
            <person name="Pagani I."/>
            <person name="Ivanova N."/>
            <person name="Huntemann M."/>
            <person name="Mavromatis K."/>
            <person name="Mikhailova N."/>
            <person name="Pati A."/>
            <person name="Chen A."/>
            <person name="Palaniappan K."/>
            <person name="Land M."/>
            <person name="Hauser L."/>
            <person name="Brambilla E.M."/>
            <person name="Rohde M."/>
            <person name="Verbarg S."/>
            <person name="Goker M."/>
            <person name="Bristow J."/>
            <person name="Eisen J.A."/>
            <person name="Markowitz V."/>
            <person name="Hugenholtz P."/>
            <person name="Kyrpides N.C."/>
            <person name="Klenk H.P."/>
            <person name="Woyke T."/>
        </authorList>
    </citation>
    <scope>NUCLEOTIDE SEQUENCE [LARGE SCALE GENOMIC DNA]</scope>
    <source>
        <strain evidence="6">ATCC 27775 / DSM 1100 / LMG 10767 / O</strain>
    </source>
</reference>
<dbReference type="InterPro" id="IPR036505">
    <property type="entry name" value="Amidase/PGRP_sf"/>
</dbReference>
<dbReference type="SUPFAM" id="SSF55846">
    <property type="entry name" value="N-acetylmuramoyl-L-alanine amidase-like"/>
    <property type="match status" value="1"/>
</dbReference>
<dbReference type="SMART" id="SM00644">
    <property type="entry name" value="Ami_2"/>
    <property type="match status" value="1"/>
</dbReference>
<accession>F4KRR8</accession>
<dbReference type="AlphaFoldDB" id="F4KRR8"/>
<dbReference type="InterPro" id="IPR015510">
    <property type="entry name" value="PGRP"/>
</dbReference>
<feature type="domain" description="N-acetylmuramoyl-L-alanine amidase" evidence="3">
    <location>
        <begin position="200"/>
        <end position="349"/>
    </location>
</feature>
<organism evidence="5 6">
    <name type="scientific">Haliscomenobacter hydrossis (strain ATCC 27775 / DSM 1100 / LMG 10767 / O)</name>
    <dbReference type="NCBI Taxonomy" id="760192"/>
    <lineage>
        <taxon>Bacteria</taxon>
        <taxon>Pseudomonadati</taxon>
        <taxon>Bacteroidota</taxon>
        <taxon>Saprospiria</taxon>
        <taxon>Saprospirales</taxon>
        <taxon>Haliscomenobacteraceae</taxon>
        <taxon>Haliscomenobacter</taxon>
    </lineage>
</organism>
<dbReference type="PANTHER" id="PTHR11022:SF41">
    <property type="entry name" value="PEPTIDOGLYCAN-RECOGNITION PROTEIN LC-RELATED"/>
    <property type="match status" value="1"/>
</dbReference>
<dbReference type="InterPro" id="IPR006619">
    <property type="entry name" value="PGRP_domain_met/bac"/>
</dbReference>
<dbReference type="RefSeq" id="WP_013764575.1">
    <property type="nucleotide sequence ID" value="NC_015510.1"/>
</dbReference>
<dbReference type="GO" id="GO:0008270">
    <property type="term" value="F:zinc ion binding"/>
    <property type="evidence" value="ECO:0007669"/>
    <property type="project" value="InterPro"/>
</dbReference>
<dbReference type="InterPro" id="IPR002502">
    <property type="entry name" value="Amidase_domain"/>
</dbReference>
<dbReference type="KEGG" id="hhy:Halhy_2137"/>
<dbReference type="SMART" id="SM00701">
    <property type="entry name" value="PGRP"/>
    <property type="match status" value="1"/>
</dbReference>
<dbReference type="InterPro" id="IPR026444">
    <property type="entry name" value="Secre_tail"/>
</dbReference>
<protein>
    <submittedName>
        <fullName evidence="5">N-acetylmuramoyl-L-alanine amidase family 2</fullName>
    </submittedName>
</protein>
<evidence type="ECO:0000259" key="3">
    <source>
        <dbReference type="SMART" id="SM00644"/>
    </source>
</evidence>
<keyword evidence="2" id="KW-0732">Signal</keyword>
<feature type="domain" description="Peptidoglycan recognition protein family" evidence="4">
    <location>
        <begin position="190"/>
        <end position="331"/>
    </location>
</feature>
<dbReference type="OrthoDB" id="2812205at2"/>
<dbReference type="Proteomes" id="UP000008461">
    <property type="component" value="Chromosome"/>
</dbReference>
<comment type="similarity">
    <text evidence="1">Belongs to the N-acetylmuramoyl-L-alanine amidase 2 family.</text>
</comment>
<dbReference type="GO" id="GO:0008745">
    <property type="term" value="F:N-acetylmuramoyl-L-alanine amidase activity"/>
    <property type="evidence" value="ECO:0007669"/>
    <property type="project" value="InterPro"/>
</dbReference>
<evidence type="ECO:0000313" key="5">
    <source>
        <dbReference type="EMBL" id="AEE50022.1"/>
    </source>
</evidence>
<dbReference type="PANTHER" id="PTHR11022">
    <property type="entry name" value="PEPTIDOGLYCAN RECOGNITION PROTEIN"/>
    <property type="match status" value="1"/>
</dbReference>
<keyword evidence="6" id="KW-1185">Reference proteome</keyword>
<dbReference type="NCBIfam" id="TIGR04183">
    <property type="entry name" value="Por_Secre_tail"/>
    <property type="match status" value="1"/>
</dbReference>